<evidence type="ECO:0000313" key="4">
    <source>
        <dbReference type="EMBL" id="KPC28385.1"/>
    </source>
</evidence>
<feature type="domain" description="N-acetyltransferase" evidence="3">
    <location>
        <begin position="37"/>
        <end position="205"/>
    </location>
</feature>
<keyword evidence="1 4" id="KW-0808">Transferase</keyword>
<sequence>MFQMTGGVPLAKMKLETPVGRLHIRILNQASATSMTLTFRRLTPNDATAYRALMLEAYAIHPDAFTSEVTEREALPVAWWEKRLDSSPTASDVVFAAVEDGQLRGVAGLSFETRKKVSHKATVFGMYVPRTHRNKGIGSGLMNSVLAHAISRPRLLIVQLTVTEGNTEAQALYERMGFVAFGIEPFAVALGNRFVSKVYMWKGLRE</sequence>
<reference evidence="4 5" key="2">
    <citation type="submission" date="2015-10" db="EMBL/GenBank/DDBJ databases">
        <title>Comparative genomics and high-throughput reverse genetic screens identify a new phytobacterial MAMP and an Arabidopsis receptor required for immune elicitation.</title>
        <authorList>
            <person name="Mott G.A."/>
            <person name="Thakur S."/>
            <person name="Wang P.W."/>
            <person name="Desveaux D."/>
            <person name="Guttman D.S."/>
        </authorList>
    </citation>
    <scope>NUCLEOTIDE SEQUENCE [LARGE SCALE GENOMIC DNA]</scope>
    <source>
        <strain evidence="4 5">0788_9</strain>
    </source>
</reference>
<dbReference type="PANTHER" id="PTHR43877">
    <property type="entry name" value="AMINOALKYLPHOSPHONATE N-ACETYLTRANSFERASE-RELATED-RELATED"/>
    <property type="match status" value="1"/>
</dbReference>
<dbReference type="Pfam" id="PF00583">
    <property type="entry name" value="Acetyltransf_1"/>
    <property type="match status" value="1"/>
</dbReference>
<protein>
    <submittedName>
        <fullName evidence="4">GNAT family acetyltransferase</fullName>
    </submittedName>
</protein>
<dbReference type="AlphaFoldDB" id="A0A0N1JNR3"/>
<dbReference type="PANTHER" id="PTHR43877:SF2">
    <property type="entry name" value="AMINOALKYLPHOSPHONATE N-ACETYLTRANSFERASE-RELATED"/>
    <property type="match status" value="1"/>
</dbReference>
<reference evidence="4 5" key="1">
    <citation type="submission" date="2015-07" db="EMBL/GenBank/DDBJ databases">
        <authorList>
            <person name="Noorani M."/>
        </authorList>
    </citation>
    <scope>NUCLEOTIDE SEQUENCE [LARGE SCALE GENOMIC DNA]</scope>
    <source>
        <strain evidence="4 5">0788_9</strain>
    </source>
</reference>
<comment type="caution">
    <text evidence="4">The sequence shown here is derived from an EMBL/GenBank/DDBJ whole genome shotgun (WGS) entry which is preliminary data.</text>
</comment>
<dbReference type="PATRIC" id="fig|81035.3.peg.3787"/>
<dbReference type="CDD" id="cd04301">
    <property type="entry name" value="NAT_SF"/>
    <property type="match status" value="1"/>
</dbReference>
<accession>A0A0N1JNR3</accession>
<dbReference type="SUPFAM" id="SSF55729">
    <property type="entry name" value="Acyl-CoA N-acyltransferases (Nat)"/>
    <property type="match status" value="1"/>
</dbReference>
<organism evidence="4 5">
    <name type="scientific">Pseudomonas syringae pv. cilantro</name>
    <dbReference type="NCBI Taxonomy" id="81035"/>
    <lineage>
        <taxon>Bacteria</taxon>
        <taxon>Pseudomonadati</taxon>
        <taxon>Pseudomonadota</taxon>
        <taxon>Gammaproteobacteria</taxon>
        <taxon>Pseudomonadales</taxon>
        <taxon>Pseudomonadaceae</taxon>
        <taxon>Pseudomonas</taxon>
        <taxon>Pseudomonas syringae</taxon>
    </lineage>
</organism>
<dbReference type="Proteomes" id="UP000037891">
    <property type="component" value="Unassembled WGS sequence"/>
</dbReference>
<name>A0A0N1JNR3_PSESX</name>
<keyword evidence="2" id="KW-0012">Acyltransferase</keyword>
<dbReference type="InterPro" id="IPR050832">
    <property type="entry name" value="Bact_Acetyltransf"/>
</dbReference>
<evidence type="ECO:0000256" key="2">
    <source>
        <dbReference type="ARBA" id="ARBA00023315"/>
    </source>
</evidence>
<dbReference type="GO" id="GO:0016747">
    <property type="term" value="F:acyltransferase activity, transferring groups other than amino-acyl groups"/>
    <property type="evidence" value="ECO:0007669"/>
    <property type="project" value="InterPro"/>
</dbReference>
<dbReference type="Gene3D" id="3.40.630.30">
    <property type="match status" value="1"/>
</dbReference>
<evidence type="ECO:0000259" key="3">
    <source>
        <dbReference type="PROSITE" id="PS51186"/>
    </source>
</evidence>
<dbReference type="InterPro" id="IPR016181">
    <property type="entry name" value="Acyl_CoA_acyltransferase"/>
</dbReference>
<gene>
    <name evidence="4" type="ORF">ABJ99_3542</name>
</gene>
<dbReference type="InterPro" id="IPR000182">
    <property type="entry name" value="GNAT_dom"/>
</dbReference>
<dbReference type="PROSITE" id="PS51186">
    <property type="entry name" value="GNAT"/>
    <property type="match status" value="1"/>
</dbReference>
<evidence type="ECO:0000313" key="5">
    <source>
        <dbReference type="Proteomes" id="UP000037891"/>
    </source>
</evidence>
<evidence type="ECO:0000256" key="1">
    <source>
        <dbReference type="ARBA" id="ARBA00022679"/>
    </source>
</evidence>
<proteinExistence type="predicted"/>
<dbReference type="EMBL" id="LGLN01000065">
    <property type="protein sequence ID" value="KPC28385.1"/>
    <property type="molecule type" value="Genomic_DNA"/>
</dbReference>